<protein>
    <submittedName>
        <fullName evidence="1">Uncharacterized protein</fullName>
    </submittedName>
</protein>
<accession>A0AAI9XC10</accession>
<keyword evidence="2" id="KW-1185">Reference proteome</keyword>
<name>A0AAI9XC10_PENTH</name>
<reference evidence="1" key="2">
    <citation type="journal article" date="2016" name="Fungal Biol.">
        <title>Ochratoxin A production by Penicillium thymicola.</title>
        <authorList>
            <person name="Nguyen H.D.T."/>
            <person name="McMullin D.R."/>
            <person name="Ponomareva E."/>
            <person name="Riley R."/>
            <person name="Pomraning K.R."/>
            <person name="Baker S.E."/>
            <person name="Seifert K.A."/>
        </authorList>
    </citation>
    <scope>NUCLEOTIDE SEQUENCE</scope>
    <source>
        <strain evidence="1">DAOM 180753</strain>
    </source>
</reference>
<dbReference type="EMBL" id="LACB01000030">
    <property type="protein sequence ID" value="KAJ9491535.1"/>
    <property type="molecule type" value="Genomic_DNA"/>
</dbReference>
<evidence type="ECO:0000313" key="1">
    <source>
        <dbReference type="EMBL" id="KAJ9491535.1"/>
    </source>
</evidence>
<sequence>MKKKKKKNEEKKNKGYNTTIAHITQFGEFNCFPQSISISISPSIRYSVGTVEFEISFNSTHLQFDSRTLI</sequence>
<proteinExistence type="predicted"/>
<evidence type="ECO:0000313" key="2">
    <source>
        <dbReference type="Proteomes" id="UP001227192"/>
    </source>
</evidence>
<comment type="caution">
    <text evidence="1">The sequence shown here is derived from an EMBL/GenBank/DDBJ whole genome shotgun (WGS) entry which is preliminary data.</text>
</comment>
<dbReference type="Proteomes" id="UP001227192">
    <property type="component" value="Unassembled WGS sequence"/>
</dbReference>
<gene>
    <name evidence="1" type="ORF">VN97_g1724</name>
</gene>
<reference evidence="1" key="1">
    <citation type="submission" date="2015-06" db="EMBL/GenBank/DDBJ databases">
        <authorList>
            <person name="Nguyen H."/>
        </authorList>
    </citation>
    <scope>NUCLEOTIDE SEQUENCE</scope>
    <source>
        <strain evidence="1">DAOM 180753</strain>
    </source>
</reference>
<dbReference type="AlphaFoldDB" id="A0AAI9XC10"/>
<organism evidence="1 2">
    <name type="scientific">Penicillium thymicola</name>
    <dbReference type="NCBI Taxonomy" id="293382"/>
    <lineage>
        <taxon>Eukaryota</taxon>
        <taxon>Fungi</taxon>
        <taxon>Dikarya</taxon>
        <taxon>Ascomycota</taxon>
        <taxon>Pezizomycotina</taxon>
        <taxon>Eurotiomycetes</taxon>
        <taxon>Eurotiomycetidae</taxon>
        <taxon>Eurotiales</taxon>
        <taxon>Aspergillaceae</taxon>
        <taxon>Penicillium</taxon>
    </lineage>
</organism>